<dbReference type="PANTHER" id="PTHR33463">
    <property type="entry name" value="NB-ARC DOMAIN-CONTAINING PROTEIN-RELATED"/>
    <property type="match status" value="1"/>
</dbReference>
<dbReference type="PANTHER" id="PTHR33463:SF209">
    <property type="entry name" value="DISEASE RESISTANCE PROTEIN RPS2-LIKE"/>
    <property type="match status" value="1"/>
</dbReference>
<reference evidence="4" key="1">
    <citation type="submission" date="2015-07" db="EMBL/GenBank/DDBJ databases">
        <title>Transcriptome Assembly of Anthurium amnicola.</title>
        <authorList>
            <person name="Suzuki J."/>
        </authorList>
    </citation>
    <scope>NUCLEOTIDE SEQUENCE</scope>
</reference>
<dbReference type="InterPro" id="IPR050905">
    <property type="entry name" value="Plant_NBS-LRR"/>
</dbReference>
<dbReference type="SMART" id="SM00369">
    <property type="entry name" value="LRR_TYP"/>
    <property type="match status" value="3"/>
</dbReference>
<evidence type="ECO:0000259" key="3">
    <source>
        <dbReference type="Pfam" id="PF23247"/>
    </source>
</evidence>
<keyword evidence="1" id="KW-0433">Leucine-rich repeat</keyword>
<accession>A0A1D1YF61</accession>
<proteinExistence type="predicted"/>
<dbReference type="InterPro" id="IPR057135">
    <property type="entry name" value="At4g27190-like_LRR"/>
</dbReference>
<dbReference type="EMBL" id="GDJX01014659">
    <property type="protein sequence ID" value="JAT53277.1"/>
    <property type="molecule type" value="Transcribed_RNA"/>
</dbReference>
<feature type="domain" description="Disease resistance protein At4g27190-like leucine-rich repeats" evidence="3">
    <location>
        <begin position="655"/>
        <end position="766"/>
    </location>
</feature>
<evidence type="ECO:0000313" key="4">
    <source>
        <dbReference type="EMBL" id="JAT53277.1"/>
    </source>
</evidence>
<dbReference type="SUPFAM" id="SSF52058">
    <property type="entry name" value="L domain-like"/>
    <property type="match status" value="2"/>
</dbReference>
<dbReference type="Gene3D" id="3.80.10.10">
    <property type="entry name" value="Ribonuclease Inhibitor"/>
    <property type="match status" value="3"/>
</dbReference>
<dbReference type="InterPro" id="IPR032675">
    <property type="entry name" value="LRR_dom_sf"/>
</dbReference>
<dbReference type="InterPro" id="IPR003591">
    <property type="entry name" value="Leu-rich_rpt_typical-subtyp"/>
</dbReference>
<feature type="non-terminal residue" evidence="4">
    <location>
        <position position="1"/>
    </location>
</feature>
<protein>
    <submittedName>
        <fullName evidence="4">Putative disease resistance protein At4g19050</fullName>
    </submittedName>
</protein>
<dbReference type="Pfam" id="PF23247">
    <property type="entry name" value="LRR_RPS2"/>
    <property type="match status" value="1"/>
</dbReference>
<sequence length="829" mass="93429">SSSSSSRGVTPQSVLDCLLFFFQLYVCRDEPGFYLSDSIPRREVLELWVNCGVIDGSGSQGRRPSELDDQMLASACTCTTVEAMLEELAHRRLLMLVPVFSEFYLAGDMVAWLLTLVGSPAPPGYEDFKPIKLLISARTRILGNVEQPEYSQGMLLNENTIQALLSRDDDRGVPESAKSTADIKLTCLPDDFFSRMDHLRFLHITRARISSLPSSLFGLPNLKILILQNCRLLESLFVPGAPPPPSTRALHGLRVLNLDSSSVRSFPEPAFSHMHSLEELHFRYCAKLNIVHSNLSFFRNMHTLRALDLRSCDQIESLPESLLIEAPNLRSFDLSDCSRLQTLPPSLYCHPALEELNIDGCQALKEREIVFNTPMLKTVQLADSDALRRLCFSGCNRLEQVVLRYLPNLEFLDLSSTAIRELSLQTIHVPHLQTLVILGATKLRTFRWGGLKHLPSNIILDQDTIEASNYKSDKEQDGVHIHVHDGRFFRMLCHPKNGSYSRLESFFAQFHINISPSLKRAKREDNRNDLTRRAPFRYQRIQVLHPNILSKQSPLSRHIEVQGSHPSTTDMHGLLKNTLSLSINNQHSYTSLSELMPTGSVVKQCQIEECHGLKSVFDCSASSCLFQYLESLWASQLGALLAVATENGRRNFNWSQGFKNLKHIHLEFCPQLSYVFPPGAQQGMESLEILEISFCTNLKEVFASPSLELDGAMPSSSSYTPPFAPHLRIVHLLELPSLVSLCPEACKDWPALEKFKVRGCRRLKKLPFLFYSENTAVTTSSSSSSPSRGIVMIDGEPTWWNRVLRGNDISTKHQFHFTGVDLPLPMPKK</sequence>
<gene>
    <name evidence="4" type="primary">At4g19050_4</name>
    <name evidence="4" type="ORF">g.107200</name>
</gene>
<evidence type="ECO:0000256" key="1">
    <source>
        <dbReference type="ARBA" id="ARBA00022614"/>
    </source>
</evidence>
<keyword evidence="2" id="KW-0677">Repeat</keyword>
<name>A0A1D1YF61_9ARAE</name>
<organism evidence="4">
    <name type="scientific">Anthurium amnicola</name>
    <dbReference type="NCBI Taxonomy" id="1678845"/>
    <lineage>
        <taxon>Eukaryota</taxon>
        <taxon>Viridiplantae</taxon>
        <taxon>Streptophyta</taxon>
        <taxon>Embryophyta</taxon>
        <taxon>Tracheophyta</taxon>
        <taxon>Spermatophyta</taxon>
        <taxon>Magnoliopsida</taxon>
        <taxon>Liliopsida</taxon>
        <taxon>Araceae</taxon>
        <taxon>Pothoideae</taxon>
        <taxon>Potheae</taxon>
        <taxon>Anthurium</taxon>
    </lineage>
</organism>
<evidence type="ECO:0000256" key="2">
    <source>
        <dbReference type="ARBA" id="ARBA00022737"/>
    </source>
</evidence>
<dbReference type="AlphaFoldDB" id="A0A1D1YF61"/>